<accession>A0ABP8DPM3</accession>
<protein>
    <recommendedName>
        <fullName evidence="3">Knr4/Smi1-like domain-containing protein</fullName>
    </recommendedName>
</protein>
<evidence type="ECO:0000313" key="1">
    <source>
        <dbReference type="EMBL" id="GAA4261226.1"/>
    </source>
</evidence>
<gene>
    <name evidence="1" type="ORF">GCM10022255_093040</name>
</gene>
<evidence type="ECO:0000313" key="2">
    <source>
        <dbReference type="Proteomes" id="UP001500620"/>
    </source>
</evidence>
<keyword evidence="2" id="KW-1185">Reference proteome</keyword>
<reference evidence="2" key="1">
    <citation type="journal article" date="2019" name="Int. J. Syst. Evol. Microbiol.">
        <title>The Global Catalogue of Microorganisms (GCM) 10K type strain sequencing project: providing services to taxonomists for standard genome sequencing and annotation.</title>
        <authorList>
            <consortium name="The Broad Institute Genomics Platform"/>
            <consortium name="The Broad Institute Genome Sequencing Center for Infectious Disease"/>
            <person name="Wu L."/>
            <person name="Ma J."/>
        </authorList>
    </citation>
    <scope>NUCLEOTIDE SEQUENCE [LARGE SCALE GENOMIC DNA]</scope>
    <source>
        <strain evidence="2">JCM 17441</strain>
    </source>
</reference>
<evidence type="ECO:0008006" key="3">
    <source>
        <dbReference type="Google" id="ProtNLM"/>
    </source>
</evidence>
<dbReference type="EMBL" id="BAABAT010000044">
    <property type="protein sequence ID" value="GAA4261226.1"/>
    <property type="molecule type" value="Genomic_DNA"/>
</dbReference>
<name>A0ABP8DPM3_9ACTN</name>
<organism evidence="1 2">
    <name type="scientific">Dactylosporangium darangshiense</name>
    <dbReference type="NCBI Taxonomy" id="579108"/>
    <lineage>
        <taxon>Bacteria</taxon>
        <taxon>Bacillati</taxon>
        <taxon>Actinomycetota</taxon>
        <taxon>Actinomycetes</taxon>
        <taxon>Micromonosporales</taxon>
        <taxon>Micromonosporaceae</taxon>
        <taxon>Dactylosporangium</taxon>
    </lineage>
</organism>
<comment type="caution">
    <text evidence="1">The sequence shown here is derived from an EMBL/GenBank/DDBJ whole genome shotgun (WGS) entry which is preliminary data.</text>
</comment>
<dbReference type="Proteomes" id="UP001500620">
    <property type="component" value="Unassembled WGS sequence"/>
</dbReference>
<sequence>MDRVLRALVERAAAVGRDVERADVHRIFRHGGPNPGADLSRVAELGQRVDLPPSYAQFLTYCDGWVGFDGETDMFAIAELLGGPATEQAWVVLEAYDEGSGWQFQLSRDRYLVIGAAESSLSVVLIDITAAPRVCWVTQGGVEEFPTLDAFIRAATEYHLETLAALRADPWLGIRG</sequence>
<proteinExistence type="predicted"/>